<protein>
    <recommendedName>
        <fullName evidence="5">Cell division protein FtsL</fullName>
    </recommendedName>
</protein>
<feature type="region of interest" description="Disordered" evidence="1">
    <location>
        <begin position="145"/>
        <end position="237"/>
    </location>
</feature>
<feature type="transmembrane region" description="Helical" evidence="2">
    <location>
        <begin position="59"/>
        <end position="81"/>
    </location>
</feature>
<gene>
    <name evidence="3" type="ordered locus">Acel_1003</name>
</gene>
<keyword evidence="4" id="KW-1185">Reference proteome</keyword>
<evidence type="ECO:0008006" key="5">
    <source>
        <dbReference type="Google" id="ProtNLM"/>
    </source>
</evidence>
<dbReference type="AlphaFoldDB" id="A0LTL6"/>
<dbReference type="HOGENOM" id="CLU_1168651_0_0_11"/>
<sequence length="237" mass="23928">MSAAAPAPRPTVRVRSADAARPSLRHLPPRPVRSPVESPAAKPALRVVSARRVAPRAPFVLVVSGLLAAALVTVLTLNTWLAQGSFTLRQLQLTQQQLNDQVQAAQQALAADANPAALAARASALGLVPAPNPVFRQGSAVLGVPEPATSPPMPAPSPAVSASAPAAQPTPHPSTTLTPHPTPTAAPRASASAEPRPASSAPARSASATRTPSPSPARSGARSPTPGSTPPPTPGRR</sequence>
<accession>A0LTL6</accession>
<dbReference type="EMBL" id="CP000481">
    <property type="protein sequence ID" value="ABK52776.1"/>
    <property type="molecule type" value="Genomic_DNA"/>
</dbReference>
<evidence type="ECO:0000313" key="3">
    <source>
        <dbReference type="EMBL" id="ABK52776.1"/>
    </source>
</evidence>
<evidence type="ECO:0000313" key="4">
    <source>
        <dbReference type="Proteomes" id="UP000008221"/>
    </source>
</evidence>
<reference evidence="3 4" key="1">
    <citation type="journal article" date="2009" name="Genome Res.">
        <title>Complete genome of the cellulolytic thermophile Acidothermus cellulolyticus 11B provides insights into its ecophysiological and evolutionary adaptations.</title>
        <authorList>
            <person name="Barabote R.D."/>
            <person name="Xie G."/>
            <person name="Leu D.H."/>
            <person name="Normand P."/>
            <person name="Necsulea A."/>
            <person name="Daubin V."/>
            <person name="Medigue C."/>
            <person name="Adney W.S."/>
            <person name="Xu X.C."/>
            <person name="Lapidus A."/>
            <person name="Parales R.E."/>
            <person name="Detter C."/>
            <person name="Pujic P."/>
            <person name="Bruce D."/>
            <person name="Lavire C."/>
            <person name="Challacombe J.F."/>
            <person name="Brettin T.S."/>
            <person name="Berry A.M."/>
        </authorList>
    </citation>
    <scope>NUCLEOTIDE SEQUENCE [LARGE SCALE GENOMIC DNA]</scope>
    <source>
        <strain evidence="4">ATCC 43068 / DSM 8971 / 11B</strain>
    </source>
</reference>
<feature type="compositionally biased region" description="Pro residues" evidence="1">
    <location>
        <begin position="148"/>
        <end position="157"/>
    </location>
</feature>
<dbReference type="Proteomes" id="UP000008221">
    <property type="component" value="Chromosome"/>
</dbReference>
<organism evidence="3 4">
    <name type="scientific">Acidothermus cellulolyticus (strain ATCC 43068 / DSM 8971 / 11B)</name>
    <dbReference type="NCBI Taxonomy" id="351607"/>
    <lineage>
        <taxon>Bacteria</taxon>
        <taxon>Bacillati</taxon>
        <taxon>Actinomycetota</taxon>
        <taxon>Actinomycetes</taxon>
        <taxon>Acidothermales</taxon>
        <taxon>Acidothermaceae</taxon>
        <taxon>Acidothermus</taxon>
    </lineage>
</organism>
<dbReference type="RefSeq" id="WP_011719839.1">
    <property type="nucleotide sequence ID" value="NC_008578.1"/>
</dbReference>
<dbReference type="InParanoid" id="A0LTL6"/>
<dbReference type="KEGG" id="ace:Acel_1003"/>
<feature type="compositionally biased region" description="Low complexity" evidence="1">
    <location>
        <begin position="1"/>
        <end position="14"/>
    </location>
</feature>
<feature type="compositionally biased region" description="Low complexity" evidence="1">
    <location>
        <begin position="158"/>
        <end position="226"/>
    </location>
</feature>
<feature type="region of interest" description="Disordered" evidence="1">
    <location>
        <begin position="1"/>
        <end position="39"/>
    </location>
</feature>
<dbReference type="STRING" id="351607.Acel_1003"/>
<evidence type="ECO:0000256" key="2">
    <source>
        <dbReference type="SAM" id="Phobius"/>
    </source>
</evidence>
<evidence type="ECO:0000256" key="1">
    <source>
        <dbReference type="SAM" id="MobiDB-lite"/>
    </source>
</evidence>
<proteinExistence type="predicted"/>
<feature type="compositionally biased region" description="Pro residues" evidence="1">
    <location>
        <begin position="227"/>
        <end position="237"/>
    </location>
</feature>
<keyword evidence="2" id="KW-1133">Transmembrane helix</keyword>
<name>A0LTL6_ACIC1</name>
<keyword evidence="2" id="KW-0812">Transmembrane</keyword>
<keyword evidence="2" id="KW-0472">Membrane</keyword>